<feature type="region of interest" description="Disordered" evidence="1">
    <location>
        <begin position="120"/>
        <end position="146"/>
    </location>
</feature>
<feature type="compositionally biased region" description="Gly residues" evidence="1">
    <location>
        <begin position="124"/>
        <end position="140"/>
    </location>
</feature>
<reference evidence="4 5" key="1">
    <citation type="submission" date="2019-02" db="EMBL/GenBank/DDBJ databases">
        <title>Deep-cultivation of Planctomycetes and their phenomic and genomic characterization uncovers novel biology.</title>
        <authorList>
            <person name="Wiegand S."/>
            <person name="Jogler M."/>
            <person name="Boedeker C."/>
            <person name="Pinto D."/>
            <person name="Vollmers J."/>
            <person name="Rivas-Marin E."/>
            <person name="Kohn T."/>
            <person name="Peeters S.H."/>
            <person name="Heuer A."/>
            <person name="Rast P."/>
            <person name="Oberbeckmann S."/>
            <person name="Bunk B."/>
            <person name="Jeske O."/>
            <person name="Meyerdierks A."/>
            <person name="Storesund J.E."/>
            <person name="Kallscheuer N."/>
            <person name="Luecker S."/>
            <person name="Lage O.M."/>
            <person name="Pohl T."/>
            <person name="Merkel B.J."/>
            <person name="Hornburger P."/>
            <person name="Mueller R.-W."/>
            <person name="Bruemmer F."/>
            <person name="Labrenz M."/>
            <person name="Spormann A.M."/>
            <person name="Op Den Camp H."/>
            <person name="Overmann J."/>
            <person name="Amann R."/>
            <person name="Jetten M.S.M."/>
            <person name="Mascher T."/>
            <person name="Medema M.H."/>
            <person name="Devos D.P."/>
            <person name="Kaster A.-K."/>
            <person name="Ovreas L."/>
            <person name="Rohde M."/>
            <person name="Galperin M.Y."/>
            <person name="Jogler C."/>
        </authorList>
    </citation>
    <scope>NUCLEOTIDE SEQUENCE [LARGE SCALE GENOMIC DNA]</scope>
    <source>
        <strain evidence="4 5">KOR42</strain>
    </source>
</reference>
<evidence type="ECO:0000256" key="2">
    <source>
        <dbReference type="SAM" id="SignalP"/>
    </source>
</evidence>
<feature type="domain" description="BON" evidence="3">
    <location>
        <begin position="162"/>
        <end position="233"/>
    </location>
</feature>
<comment type="caution">
    <text evidence="4">The sequence shown here is derived from an EMBL/GenBank/DDBJ whole genome shotgun (WGS) entry which is preliminary data.</text>
</comment>
<evidence type="ECO:0000313" key="5">
    <source>
        <dbReference type="Proteomes" id="UP000317243"/>
    </source>
</evidence>
<evidence type="ECO:0000313" key="4">
    <source>
        <dbReference type="EMBL" id="TWT51944.1"/>
    </source>
</evidence>
<keyword evidence="5" id="KW-1185">Reference proteome</keyword>
<dbReference type="AlphaFoldDB" id="A0A5C5WM98"/>
<organism evidence="4 5">
    <name type="scientific">Thalassoglobus neptunius</name>
    <dbReference type="NCBI Taxonomy" id="1938619"/>
    <lineage>
        <taxon>Bacteria</taxon>
        <taxon>Pseudomonadati</taxon>
        <taxon>Planctomycetota</taxon>
        <taxon>Planctomycetia</taxon>
        <taxon>Planctomycetales</taxon>
        <taxon>Planctomycetaceae</taxon>
        <taxon>Thalassoglobus</taxon>
    </lineage>
</organism>
<feature type="region of interest" description="Disordered" evidence="1">
    <location>
        <begin position="34"/>
        <end position="63"/>
    </location>
</feature>
<dbReference type="Proteomes" id="UP000317243">
    <property type="component" value="Unassembled WGS sequence"/>
</dbReference>
<protein>
    <submittedName>
        <fullName evidence="4">BON domain protein</fullName>
    </submittedName>
</protein>
<dbReference type="RefSeq" id="WP_146510704.1">
    <property type="nucleotide sequence ID" value="NZ_SIHI01000009.1"/>
</dbReference>
<name>A0A5C5WM98_9PLAN</name>
<keyword evidence="2" id="KW-0732">Signal</keyword>
<accession>A0A5C5WM98</accession>
<feature type="chain" id="PRO_5023085305" evidence="2">
    <location>
        <begin position="24"/>
        <end position="233"/>
    </location>
</feature>
<dbReference type="OrthoDB" id="291345at2"/>
<sequence length="233" mass="23712" precursor="true">MQTRILTLATALMILTTASNAQAQSLFGGGTTTGGGTTGGTGGSAAGVGRTTQGGGGTTFAAQGGSLIDPGRAAGDMVLNTGDGSLSSMVGQNAFTGFSSDSAFIGGNTAASQSFTNNRAQFGGLQGRGNTGGGQNGRGQGQTDRKPVRPQYRMAFTAPALPVQQLESSLKSSLLELPHLAYSNRTVELSVDENGVATISGTVNSEREMKSVESYVRMEPGVRKVANQLIIQQ</sequence>
<dbReference type="PROSITE" id="PS50914">
    <property type="entry name" value="BON"/>
    <property type="match status" value="1"/>
</dbReference>
<proteinExistence type="predicted"/>
<gene>
    <name evidence="4" type="ORF">KOR42_32270</name>
</gene>
<dbReference type="Pfam" id="PF04972">
    <property type="entry name" value="BON"/>
    <property type="match status" value="1"/>
</dbReference>
<dbReference type="EMBL" id="SIHI01000009">
    <property type="protein sequence ID" value="TWT51944.1"/>
    <property type="molecule type" value="Genomic_DNA"/>
</dbReference>
<evidence type="ECO:0000256" key="1">
    <source>
        <dbReference type="SAM" id="MobiDB-lite"/>
    </source>
</evidence>
<evidence type="ECO:0000259" key="3">
    <source>
        <dbReference type="PROSITE" id="PS50914"/>
    </source>
</evidence>
<feature type="signal peptide" evidence="2">
    <location>
        <begin position="1"/>
        <end position="23"/>
    </location>
</feature>
<feature type="compositionally biased region" description="Gly residues" evidence="1">
    <location>
        <begin position="34"/>
        <end position="58"/>
    </location>
</feature>
<dbReference type="Gene3D" id="3.30.1340.30">
    <property type="match status" value="1"/>
</dbReference>
<dbReference type="InterPro" id="IPR007055">
    <property type="entry name" value="BON_dom"/>
</dbReference>